<comment type="similarity">
    <text evidence="1">Belongs to the P(II) protein family.</text>
</comment>
<dbReference type="SUPFAM" id="SSF54913">
    <property type="entry name" value="GlnB-like"/>
    <property type="match status" value="1"/>
</dbReference>
<dbReference type="GO" id="GO:0005524">
    <property type="term" value="F:ATP binding"/>
    <property type="evidence" value="ECO:0007669"/>
    <property type="project" value="TreeGrafter"/>
</dbReference>
<dbReference type="AlphaFoldDB" id="A0A6C2U788"/>
<dbReference type="SMART" id="SM00938">
    <property type="entry name" value="P-II"/>
    <property type="match status" value="1"/>
</dbReference>
<dbReference type="GO" id="GO:0005829">
    <property type="term" value="C:cytosol"/>
    <property type="evidence" value="ECO:0007669"/>
    <property type="project" value="TreeGrafter"/>
</dbReference>
<name>A0A6C2U788_PONDE</name>
<dbReference type="PROSITE" id="PS51343">
    <property type="entry name" value="PII_GLNB_DOM"/>
    <property type="match status" value="1"/>
</dbReference>
<dbReference type="EMBL" id="CAAHFG010000003">
    <property type="protein sequence ID" value="VGO15880.1"/>
    <property type="molecule type" value="Genomic_DNA"/>
</dbReference>
<organism evidence="2 3">
    <name type="scientific">Pontiella desulfatans</name>
    <dbReference type="NCBI Taxonomy" id="2750659"/>
    <lineage>
        <taxon>Bacteria</taxon>
        <taxon>Pseudomonadati</taxon>
        <taxon>Kiritimatiellota</taxon>
        <taxon>Kiritimatiellia</taxon>
        <taxon>Kiritimatiellales</taxon>
        <taxon>Pontiellaceae</taxon>
        <taxon>Pontiella</taxon>
    </lineage>
</organism>
<evidence type="ECO:0000313" key="3">
    <source>
        <dbReference type="Proteomes" id="UP000366872"/>
    </source>
</evidence>
<dbReference type="PANTHER" id="PTHR30115">
    <property type="entry name" value="NITROGEN REGULATORY PROTEIN P-II"/>
    <property type="match status" value="1"/>
</dbReference>
<dbReference type="GO" id="GO:0006808">
    <property type="term" value="P:regulation of nitrogen utilization"/>
    <property type="evidence" value="ECO:0007669"/>
    <property type="project" value="InterPro"/>
</dbReference>
<sequence length="136" mass="14363">MKEVMAVIRMNKINDTKRALNDAGISSFTATGRVQGRGKGLVDFRILHGAEDGAEEAIAQLGEGPRLVPKRLITVVVSDDWVEKTVNTIIETNQTGSSGDGKIFVLPILEATRVRTGETVEGPCGGDVLDSSGGLA</sequence>
<accession>A0A6C2U788</accession>
<dbReference type="GO" id="GO:0030234">
    <property type="term" value="F:enzyme regulator activity"/>
    <property type="evidence" value="ECO:0007669"/>
    <property type="project" value="InterPro"/>
</dbReference>
<dbReference type="Gene3D" id="3.30.70.120">
    <property type="match status" value="1"/>
</dbReference>
<dbReference type="InterPro" id="IPR017918">
    <property type="entry name" value="N-reg_PII_CS"/>
</dbReference>
<dbReference type="Proteomes" id="UP000366872">
    <property type="component" value="Unassembled WGS sequence"/>
</dbReference>
<dbReference type="PANTHER" id="PTHR30115:SF11">
    <property type="entry name" value="NITROGEN REGULATORY PROTEIN P-II HOMOLOG"/>
    <property type="match status" value="1"/>
</dbReference>
<dbReference type="PROSITE" id="PS00638">
    <property type="entry name" value="PII_GLNB_CTER"/>
    <property type="match status" value="1"/>
</dbReference>
<keyword evidence="3" id="KW-1185">Reference proteome</keyword>
<dbReference type="InterPro" id="IPR011322">
    <property type="entry name" value="N-reg_PII-like_a/b"/>
</dbReference>
<evidence type="ECO:0000313" key="2">
    <source>
        <dbReference type="EMBL" id="VGO15880.1"/>
    </source>
</evidence>
<evidence type="ECO:0000256" key="1">
    <source>
        <dbReference type="RuleBase" id="RU003936"/>
    </source>
</evidence>
<dbReference type="RefSeq" id="WP_136081446.1">
    <property type="nucleotide sequence ID" value="NZ_CAAHFG010000003.1"/>
</dbReference>
<reference evidence="2 3" key="1">
    <citation type="submission" date="2019-04" db="EMBL/GenBank/DDBJ databases">
        <authorList>
            <person name="Van Vliet M D."/>
        </authorList>
    </citation>
    <scope>NUCLEOTIDE SEQUENCE [LARGE SCALE GENOMIC DNA]</scope>
    <source>
        <strain evidence="2 3">F1</strain>
    </source>
</reference>
<dbReference type="Pfam" id="PF00543">
    <property type="entry name" value="P-II"/>
    <property type="match status" value="1"/>
</dbReference>
<dbReference type="InterPro" id="IPR002187">
    <property type="entry name" value="N-reg_PII"/>
</dbReference>
<dbReference type="InterPro" id="IPR015867">
    <property type="entry name" value="N-reg_PII/ATP_PRibTrfase_C"/>
</dbReference>
<dbReference type="PRINTS" id="PR00340">
    <property type="entry name" value="PIIGLNB"/>
</dbReference>
<protein>
    <submittedName>
        <fullName evidence="2">Nitrogen regulatory protein P-II</fullName>
    </submittedName>
</protein>
<gene>
    <name evidence="2" type="primary">glnB_2</name>
    <name evidence="2" type="ORF">PDESU_04468</name>
</gene>
<proteinExistence type="inferred from homology"/>